<evidence type="ECO:0000256" key="2">
    <source>
        <dbReference type="ARBA" id="ARBA00022741"/>
    </source>
</evidence>
<reference evidence="4" key="1">
    <citation type="submission" date="2020-05" db="EMBL/GenBank/DDBJ databases">
        <title>The first insight into the ecology of ammonia-tolerant syntrophic propionate oxidizing bacteria.</title>
        <authorList>
            <person name="Singh A."/>
            <person name="Schnurer A."/>
            <person name="Westerholm M."/>
        </authorList>
    </citation>
    <scope>NUCLEOTIDE SEQUENCE</scope>
    <source>
        <strain evidence="4">MAG54</strain>
    </source>
</reference>
<evidence type="ECO:0000256" key="1">
    <source>
        <dbReference type="ARBA" id="ARBA00010638"/>
    </source>
</evidence>
<evidence type="ECO:0000256" key="3">
    <source>
        <dbReference type="ARBA" id="ARBA00022840"/>
    </source>
</evidence>
<keyword evidence="2" id="KW-0547">Nucleotide-binding</keyword>
<dbReference type="InterPro" id="IPR002698">
    <property type="entry name" value="FTHF_cligase"/>
</dbReference>
<dbReference type="EMBL" id="JABMJE010000032">
    <property type="protein sequence ID" value="NQS77798.1"/>
    <property type="molecule type" value="Genomic_DNA"/>
</dbReference>
<dbReference type="PIRSF" id="PIRSF006806">
    <property type="entry name" value="FTHF_cligase"/>
    <property type="match status" value="1"/>
</dbReference>
<dbReference type="PANTHER" id="PTHR23407">
    <property type="entry name" value="ATPASE INHIBITOR/5-FORMYLTETRAHYDROFOLATE CYCLO-LIGASE"/>
    <property type="match status" value="1"/>
</dbReference>
<evidence type="ECO:0000313" key="4">
    <source>
        <dbReference type="EMBL" id="NQS77798.1"/>
    </source>
</evidence>
<proteinExistence type="inferred from homology"/>
<evidence type="ECO:0000313" key="5">
    <source>
        <dbReference type="Proteomes" id="UP000737555"/>
    </source>
</evidence>
<dbReference type="AlphaFoldDB" id="A0A7K4C2B7"/>
<dbReference type="PANTHER" id="PTHR23407:SF1">
    <property type="entry name" value="5-FORMYLTETRAHYDROFOLATE CYCLO-LIGASE"/>
    <property type="match status" value="1"/>
</dbReference>
<dbReference type="GO" id="GO:0005524">
    <property type="term" value="F:ATP binding"/>
    <property type="evidence" value="ECO:0007669"/>
    <property type="project" value="UniProtKB-KW"/>
</dbReference>
<keyword evidence="3" id="KW-0067">ATP-binding</keyword>
<comment type="similarity">
    <text evidence="1">Belongs to the 5-formyltetrahydrofolate cyclo-ligase family.</text>
</comment>
<dbReference type="EC" id="6.3.3.2" evidence="4"/>
<dbReference type="OrthoDB" id="18307at2157"/>
<organism evidence="4 5">
    <name type="scientific">Methanoculleus bourgensis</name>
    <dbReference type="NCBI Taxonomy" id="83986"/>
    <lineage>
        <taxon>Archaea</taxon>
        <taxon>Methanobacteriati</taxon>
        <taxon>Methanobacteriota</taxon>
        <taxon>Stenosarchaea group</taxon>
        <taxon>Methanomicrobia</taxon>
        <taxon>Methanomicrobiales</taxon>
        <taxon>Methanomicrobiaceae</taxon>
        <taxon>Methanoculleus</taxon>
    </lineage>
</organism>
<gene>
    <name evidence="4" type="ORF">HQQ74_03630</name>
</gene>
<dbReference type="Gene3D" id="3.40.50.10420">
    <property type="entry name" value="NagB/RpiA/CoA transferase-like"/>
    <property type="match status" value="1"/>
</dbReference>
<protein>
    <submittedName>
        <fullName evidence="4">5-formyltetrahydrofolate cyclo-ligase</fullName>
        <ecNumber evidence="4">6.3.3.2</ecNumber>
    </submittedName>
</protein>
<dbReference type="GO" id="GO:0009396">
    <property type="term" value="P:folic acid-containing compound biosynthetic process"/>
    <property type="evidence" value="ECO:0007669"/>
    <property type="project" value="TreeGrafter"/>
</dbReference>
<dbReference type="GO" id="GO:0030272">
    <property type="term" value="F:5-formyltetrahydrofolate cyclo-ligase activity"/>
    <property type="evidence" value="ECO:0007669"/>
    <property type="project" value="UniProtKB-EC"/>
</dbReference>
<dbReference type="SUPFAM" id="SSF100950">
    <property type="entry name" value="NagB/RpiA/CoA transferase-like"/>
    <property type="match status" value="1"/>
</dbReference>
<keyword evidence="4" id="KW-0436">Ligase</keyword>
<dbReference type="Proteomes" id="UP000737555">
    <property type="component" value="Unassembled WGS sequence"/>
</dbReference>
<sequence length="203" mass="22818">MFYLVFCPKLPIMSQTKTALRLQAKETRSLLSPTQIATLSRIIERRLLDLVNGFETIMVYVSKTPEVETECLITDLNRRGVRVVVPIIERETTSLRLSYLPDPSVLRASTFNVPEPLGHELPARPEDVQVIIIPMVAFDAKGNRLGYGAGYYDRFLCRYPHPIKIGIAFSCQQAESIPADGDDVKMDYIVTEKGVIRCNGRGT</sequence>
<dbReference type="InterPro" id="IPR024185">
    <property type="entry name" value="FTHF_cligase-like_sf"/>
</dbReference>
<dbReference type="NCBIfam" id="TIGR02727">
    <property type="entry name" value="MTHFS_bact"/>
    <property type="match status" value="1"/>
</dbReference>
<comment type="caution">
    <text evidence="4">The sequence shown here is derived from an EMBL/GenBank/DDBJ whole genome shotgun (WGS) entry which is preliminary data.</text>
</comment>
<accession>A0A7K4C2B7</accession>
<dbReference type="GO" id="GO:0035999">
    <property type="term" value="P:tetrahydrofolate interconversion"/>
    <property type="evidence" value="ECO:0007669"/>
    <property type="project" value="TreeGrafter"/>
</dbReference>
<name>A0A7K4C2B7_9EURY</name>
<dbReference type="InterPro" id="IPR037171">
    <property type="entry name" value="NagB/RpiA_transferase-like"/>
</dbReference>
<dbReference type="Pfam" id="PF01812">
    <property type="entry name" value="5-FTHF_cyc-lig"/>
    <property type="match status" value="1"/>
</dbReference>